<dbReference type="AlphaFoldDB" id="X1F7B5"/>
<dbReference type="Gene3D" id="3.40.50.300">
    <property type="entry name" value="P-loop containing nucleotide triphosphate hydrolases"/>
    <property type="match status" value="1"/>
</dbReference>
<gene>
    <name evidence="2" type="ORF">S03H2_07684</name>
</gene>
<feature type="non-terminal residue" evidence="2">
    <location>
        <position position="187"/>
    </location>
</feature>
<sequence length="187" mass="21252">MPSQKVRIYTIHSQKGGVGKTSLAVAIAGWSSSKHKLKTLIIDCDLTGTSLIDLFWKCDTKQQNHREIYYLNRLLLASPKAFSGYEEGDMESTFYLTVPNCKNLYYIPSSPVLKDIRSIVALISQENMLHFFQSRMTDILRLVVKNEIKTIIIDNPPGLFGLSRAMINLEISSEDNWEKKALFMITS</sequence>
<comment type="caution">
    <text evidence="2">The sequence shown here is derived from an EMBL/GenBank/DDBJ whole genome shotgun (WGS) entry which is preliminary data.</text>
</comment>
<dbReference type="EMBL" id="BARU01003592">
    <property type="protein sequence ID" value="GAH25294.1"/>
    <property type="molecule type" value="Genomic_DNA"/>
</dbReference>
<feature type="domain" description="AAA" evidence="1">
    <location>
        <begin position="7"/>
        <end position="162"/>
    </location>
</feature>
<evidence type="ECO:0000259" key="1">
    <source>
        <dbReference type="Pfam" id="PF13614"/>
    </source>
</evidence>
<dbReference type="PANTHER" id="PTHR13696:SF52">
    <property type="entry name" value="PARA FAMILY PROTEIN CT_582"/>
    <property type="match status" value="1"/>
</dbReference>
<organism evidence="2">
    <name type="scientific">marine sediment metagenome</name>
    <dbReference type="NCBI Taxonomy" id="412755"/>
    <lineage>
        <taxon>unclassified sequences</taxon>
        <taxon>metagenomes</taxon>
        <taxon>ecological metagenomes</taxon>
    </lineage>
</organism>
<protein>
    <recommendedName>
        <fullName evidence="1">AAA domain-containing protein</fullName>
    </recommendedName>
</protein>
<dbReference type="Pfam" id="PF13614">
    <property type="entry name" value="AAA_31"/>
    <property type="match status" value="1"/>
</dbReference>
<reference evidence="2" key="1">
    <citation type="journal article" date="2014" name="Front. Microbiol.">
        <title>High frequency of phylogenetically diverse reductive dehalogenase-homologous genes in deep subseafloor sedimentary metagenomes.</title>
        <authorList>
            <person name="Kawai M."/>
            <person name="Futagami T."/>
            <person name="Toyoda A."/>
            <person name="Takaki Y."/>
            <person name="Nishi S."/>
            <person name="Hori S."/>
            <person name="Arai W."/>
            <person name="Tsubouchi T."/>
            <person name="Morono Y."/>
            <person name="Uchiyama I."/>
            <person name="Ito T."/>
            <person name="Fujiyama A."/>
            <person name="Inagaki F."/>
            <person name="Takami H."/>
        </authorList>
    </citation>
    <scope>NUCLEOTIDE SEQUENCE</scope>
    <source>
        <strain evidence="2">Expedition CK06-06</strain>
    </source>
</reference>
<accession>X1F7B5</accession>
<evidence type="ECO:0000313" key="2">
    <source>
        <dbReference type="EMBL" id="GAH25294.1"/>
    </source>
</evidence>
<name>X1F7B5_9ZZZZ</name>
<dbReference type="InterPro" id="IPR050678">
    <property type="entry name" value="DNA_Partitioning_ATPase"/>
</dbReference>
<proteinExistence type="predicted"/>
<dbReference type="InterPro" id="IPR025669">
    <property type="entry name" value="AAA_dom"/>
</dbReference>
<dbReference type="InterPro" id="IPR027417">
    <property type="entry name" value="P-loop_NTPase"/>
</dbReference>
<dbReference type="SUPFAM" id="SSF52540">
    <property type="entry name" value="P-loop containing nucleoside triphosphate hydrolases"/>
    <property type="match status" value="1"/>
</dbReference>
<dbReference type="PANTHER" id="PTHR13696">
    <property type="entry name" value="P-LOOP CONTAINING NUCLEOSIDE TRIPHOSPHATE HYDROLASE"/>
    <property type="match status" value="1"/>
</dbReference>